<protein>
    <submittedName>
        <fullName evidence="3 4">Enhanced entry protein EnhC</fullName>
    </submittedName>
</protein>
<dbReference type="SMART" id="SM00671">
    <property type="entry name" value="SEL1"/>
    <property type="match status" value="22"/>
</dbReference>
<dbReference type="InterPro" id="IPR011990">
    <property type="entry name" value="TPR-like_helical_dom_sf"/>
</dbReference>
<dbReference type="Proteomes" id="UP000032414">
    <property type="component" value="Chromosome I"/>
</dbReference>
<evidence type="ECO:0000313" key="4">
    <source>
        <dbReference type="EMBL" id="SCY22144.1"/>
    </source>
</evidence>
<dbReference type="GO" id="GO:0036503">
    <property type="term" value="P:ERAD pathway"/>
    <property type="evidence" value="ECO:0007669"/>
    <property type="project" value="TreeGrafter"/>
</dbReference>
<dbReference type="STRING" id="451.B6N58_03805"/>
<proteinExistence type="predicted"/>
<dbReference type="EMBL" id="LN614830">
    <property type="protein sequence ID" value="CEG61742.1"/>
    <property type="molecule type" value="Genomic_DNA"/>
</dbReference>
<evidence type="ECO:0000256" key="2">
    <source>
        <dbReference type="SAM" id="SignalP"/>
    </source>
</evidence>
<reference evidence="4 6" key="3">
    <citation type="submission" date="2016-10" db="EMBL/GenBank/DDBJ databases">
        <authorList>
            <person name="Varghese N."/>
            <person name="Submissions S."/>
        </authorList>
    </citation>
    <scope>NUCLEOTIDE SEQUENCE [LARGE SCALE GENOMIC DNA]</scope>
    <source>
        <strain evidence="4 6">ATCC 33218</strain>
    </source>
</reference>
<feature type="signal peptide" evidence="2">
    <location>
        <begin position="1"/>
        <end position="21"/>
    </location>
</feature>
<evidence type="ECO:0000256" key="1">
    <source>
        <dbReference type="SAM" id="MobiDB-lite"/>
    </source>
</evidence>
<evidence type="ECO:0000313" key="6">
    <source>
        <dbReference type="Proteomes" id="UP000182998"/>
    </source>
</evidence>
<organism evidence="3 5">
    <name type="scientific">Legionella micdadei</name>
    <name type="common">Tatlockia micdadei</name>
    <dbReference type="NCBI Taxonomy" id="451"/>
    <lineage>
        <taxon>Bacteria</taxon>
        <taxon>Pseudomonadati</taxon>
        <taxon>Pseudomonadota</taxon>
        <taxon>Gammaproteobacteria</taxon>
        <taxon>Legionellales</taxon>
        <taxon>Legionellaceae</taxon>
        <taxon>Legionella</taxon>
    </lineage>
</organism>
<dbReference type="EMBL" id="FMVN01000005">
    <property type="protein sequence ID" value="SCY22144.1"/>
    <property type="molecule type" value="Genomic_DNA"/>
</dbReference>
<dbReference type="Pfam" id="PF08238">
    <property type="entry name" value="Sel1"/>
    <property type="match status" value="20"/>
</dbReference>
<reference evidence="3" key="1">
    <citation type="submission" date="2014-09" db="EMBL/GenBank/DDBJ databases">
        <authorList>
            <person name="GOMEZ-VALERO Laura"/>
        </authorList>
    </citation>
    <scope>NUCLEOTIDE SEQUENCE</scope>
    <source>
        <strain evidence="3">ATCC33218</strain>
    </source>
</reference>
<dbReference type="PATRIC" id="fig|451.8.peg.2779"/>
<dbReference type="AlphaFoldDB" id="A0A098GID0"/>
<dbReference type="PANTHER" id="PTHR11102">
    <property type="entry name" value="SEL-1-LIKE PROTEIN"/>
    <property type="match status" value="1"/>
</dbReference>
<dbReference type="InterPro" id="IPR006597">
    <property type="entry name" value="Sel1-like"/>
</dbReference>
<dbReference type="Proteomes" id="UP000182998">
    <property type="component" value="Unassembled WGS sequence"/>
</dbReference>
<feature type="region of interest" description="Disordered" evidence="1">
    <location>
        <begin position="449"/>
        <end position="468"/>
    </location>
</feature>
<dbReference type="KEGG" id="tmc:LMI_2478"/>
<evidence type="ECO:0000313" key="5">
    <source>
        <dbReference type="Proteomes" id="UP000032414"/>
    </source>
</evidence>
<keyword evidence="2" id="KW-0732">Signal</keyword>
<accession>A0A098GID0</accession>
<dbReference type="InterPro" id="IPR050767">
    <property type="entry name" value="Sel1_AlgK"/>
</dbReference>
<keyword evidence="6" id="KW-1185">Reference proteome</keyword>
<dbReference type="PANTHER" id="PTHR11102:SF161">
    <property type="match status" value="1"/>
</dbReference>
<dbReference type="OrthoDB" id="6114904at2"/>
<dbReference type="HOGENOM" id="CLU_292002_0_0_6"/>
<dbReference type="RefSeq" id="WP_045099933.1">
    <property type="nucleotide sequence ID" value="NZ_CP020614.1"/>
</dbReference>
<reference evidence="5" key="2">
    <citation type="submission" date="2014-09" db="EMBL/GenBank/DDBJ databases">
        <authorList>
            <person name="Gomez-Valero L."/>
        </authorList>
    </citation>
    <scope>NUCLEOTIDE SEQUENCE [LARGE SCALE GENOMIC DNA]</scope>
    <source>
        <strain evidence="5">ATCC33218</strain>
    </source>
</reference>
<gene>
    <name evidence="3" type="primary">enhC</name>
    <name evidence="3" type="ORF">LMI_2478</name>
    <name evidence="4" type="ORF">SAMN02982997_01118</name>
</gene>
<evidence type="ECO:0000313" key="3">
    <source>
        <dbReference type="EMBL" id="CEG61742.1"/>
    </source>
</evidence>
<feature type="chain" id="PRO_5009750826" evidence="2">
    <location>
        <begin position="22"/>
        <end position="1214"/>
    </location>
</feature>
<sequence>MKSFVPWFYLVAATGSQFAFAANGLDAYRQGNYPLAAQALLSESGKDPVADYYMGRMRLYGYGQLKNNNLALRYFTQAAEKGMLPAQQFLARYNLIEEKNPEKALYWFKKAAAAGDIQAQMYCAAAYLFGLGTKENSDTARKYYIDAAKAGNALAQYTLGMNFLESRDQRNKKLGAVWLSKAADQGFTEAQAKLGELYANGTVVARDNAKAIDLLTKAAAQNSSSAMATLGELAIKQNEIEKGKEWLTKAANAQDVRAEMILARLYLDPKSPLYDPKTGFMWTLQAAQNGSGEAQQSLALLYKEGKGVAANPQLAEQWELKAKNTSAKKGSNIAPEIEAARWLSNGKTSSFKDNSYSLGGIYSAWQNPHALKENNYNPAPQMETVTRAEIYKPNFTMVEPSEIPINDYFDLIAPMLNANQAATWTFPRYPLDKQIEALQANESLALKHKPRQSMVDEGSPYPEKSDPQNFNYFKEKTVGWENKANYQAVLNHLYGQAILGDSSAQFEIGQLYQYGIAVNKSPQQAMIYYQLAAAQQEVRAEYNLGILYLEGQTNPVDYKQGISWMTDAAFKGNVYAQYVLANIYDKGFTDANGTMIVEPDEQQALAMYYLASSNGYGPAQYRLAEYLVKQKQAGLSVVAKQNRTKLIRRLYQGAVNQGVVEAELPLAYYNAMDSANPEKQLQAFNVAKKSAKDGNAEAALLLGMMYERGISVPANQVEALYWYQQAALNPVNSFILGTYYSQGKGLGKDMEKGRALLQQAADAGFSYASLNLAILKHEENEPFVDDLNKARDAGNSIASLLLADYYLAQANDPTNMQLAQDIYQNLADKGDKDAQLKLGYLYDTGLSGKLDREEAAKWYLASAEQGQPVAQYLLGQLYQLGRIGKEPNYDEAKKWYAQAQKAYPKAAVALGFIYDTVEDDYLKAFESYQLAAQKNDAVGEYDLALIYEKGKGLPVDYAKAQVLFTQAADQGYGDAMTQLADMYFTGQGVARNDQKALQLYKKAADLGDPDALYQLGLLSETGVATKLDFGNAVSYYHQAAEKGNEKAKLALARMYQYGLGVNQDGEQAKQLYGELAANNNAYAQYQLALMSFNNAPERKSEEGKRLLQQASENGSLQARKMLQWLDAQQQERISFIESIPVNQTPVLAGQQPADLMYFDALSEWNRGDEDLSRRILKRLMTRFPQYTPAKRAYEQLNQQSSSLSLVYNERSKTE</sequence>
<dbReference type="Gene3D" id="1.25.40.10">
    <property type="entry name" value="Tetratricopeptide repeat domain"/>
    <property type="match status" value="5"/>
</dbReference>
<dbReference type="SUPFAM" id="SSF81901">
    <property type="entry name" value="HCP-like"/>
    <property type="match status" value="6"/>
</dbReference>
<name>A0A098GID0_LEGMI</name>